<dbReference type="Proteomes" id="UP001163603">
    <property type="component" value="Chromosome 8"/>
</dbReference>
<protein>
    <submittedName>
        <fullName evidence="1">Uncharacterized protein</fullName>
    </submittedName>
</protein>
<gene>
    <name evidence="1" type="ORF">Pint_14681</name>
</gene>
<proteinExistence type="predicted"/>
<evidence type="ECO:0000313" key="1">
    <source>
        <dbReference type="EMBL" id="KAJ0031250.1"/>
    </source>
</evidence>
<dbReference type="EMBL" id="CM047743">
    <property type="protein sequence ID" value="KAJ0031250.1"/>
    <property type="molecule type" value="Genomic_DNA"/>
</dbReference>
<sequence>MDTTSTGKKVGSQGSGSDTSSGAGSHEGGSGGGGGATVGGGGRDKELKLFEYFGWVYHLGVNSIGHEYCHLRFLCIRGKYVEMYKRDPHENPGIKPIRRGTIGPTFMVEELGRRRVNHGDVYVIRLYNRLDESQKGEIACAKAGEARKWMEAFDHAKQQAELELSRGSNRIKLNTEEEINLDGHRPRVRRYARGLKKLIRIGQGPETLLRQSSDLGGRADGYFEGDIGDVIEAQEWKCVRTINGVRIFEDVSDTKSGKGALVKAVGVIDADADTVFEVVLNLERHQRYEWDMLTGDLELIDSYNGHYDVVYGMFDPKYLTRWHSKRDFVFSRQWFRCQDGTYTILQFPVTNKKKPPKSGYRRTKINPSTWEIRSLNTPMGSNGAKCLVTQMLEIQSKGWCKWKTNTGTNFEKTTPFALLSQVAVPVTFPVHHYSGLKEYIGANLNVKSGSSTMVIQSKFSDASSSIGDYEDEEDMQEQFYDAIASDSSSSEDEESDDGNEVDKKDKKVKLKNVAWAMSSLALKRTSVPDANKELDCTIPPVVIDPSQFHGSLQKGEDGTDSNCWASPSGKGFMIRGKTYLKDNSKVMGGDPLLKLIAVDWFKVEKTADRVALHPKCLVQSEAGKKLPFILVINLQVPAKPNYSLVLYYASERPLNKKSLLGQFVDGTDMFRDARFKLIPSIVEGYWMVKRAVGTKACLLGKAVTCKYLRQDNFLEIDVDIGSSSVARSVIGLVLGYVTSLVVDLAILIEAKEESELPEYILGTVQLNRLRPDSAVPLKV</sequence>
<reference evidence="2" key="1">
    <citation type="journal article" date="2023" name="G3 (Bethesda)">
        <title>Genome assembly and association tests identify interacting loci associated with vigor, precocity, and sex in interspecific pistachio rootstocks.</title>
        <authorList>
            <person name="Palmer W."/>
            <person name="Jacygrad E."/>
            <person name="Sagayaradj S."/>
            <person name="Cavanaugh K."/>
            <person name="Han R."/>
            <person name="Bertier L."/>
            <person name="Beede B."/>
            <person name="Kafkas S."/>
            <person name="Golino D."/>
            <person name="Preece J."/>
            <person name="Michelmore R."/>
        </authorList>
    </citation>
    <scope>NUCLEOTIDE SEQUENCE [LARGE SCALE GENOMIC DNA]</scope>
</reference>
<name>A0ACC0Y9T1_9ROSI</name>
<accession>A0ACC0Y9T1</accession>
<keyword evidence="2" id="KW-1185">Reference proteome</keyword>
<organism evidence="1 2">
    <name type="scientific">Pistacia integerrima</name>
    <dbReference type="NCBI Taxonomy" id="434235"/>
    <lineage>
        <taxon>Eukaryota</taxon>
        <taxon>Viridiplantae</taxon>
        <taxon>Streptophyta</taxon>
        <taxon>Embryophyta</taxon>
        <taxon>Tracheophyta</taxon>
        <taxon>Spermatophyta</taxon>
        <taxon>Magnoliopsida</taxon>
        <taxon>eudicotyledons</taxon>
        <taxon>Gunneridae</taxon>
        <taxon>Pentapetalae</taxon>
        <taxon>rosids</taxon>
        <taxon>malvids</taxon>
        <taxon>Sapindales</taxon>
        <taxon>Anacardiaceae</taxon>
        <taxon>Pistacia</taxon>
    </lineage>
</organism>
<evidence type="ECO:0000313" key="2">
    <source>
        <dbReference type="Proteomes" id="UP001163603"/>
    </source>
</evidence>
<comment type="caution">
    <text evidence="1">The sequence shown here is derived from an EMBL/GenBank/DDBJ whole genome shotgun (WGS) entry which is preliminary data.</text>
</comment>